<dbReference type="eggNOG" id="arCOG06002">
    <property type="taxonomic scope" value="Archaea"/>
</dbReference>
<evidence type="ECO:0008006" key="3">
    <source>
        <dbReference type="Google" id="ProtNLM"/>
    </source>
</evidence>
<evidence type="ECO:0000313" key="1">
    <source>
        <dbReference type="EMBL" id="ADX86165.1"/>
    </source>
</evidence>
<dbReference type="Proteomes" id="UP000002664">
    <property type="component" value="Chromosome"/>
</dbReference>
<dbReference type="AlphaFoldDB" id="F0NCL8"/>
<protein>
    <recommendedName>
        <fullName evidence="3">Thermopsin</fullName>
    </recommendedName>
</protein>
<reference evidence="1 2" key="1">
    <citation type="journal article" date="2011" name="J. Bacteriol.">
        <title>Genome analyses of icelandic strains of Sulfolobus islandicus, model organisms for genetic and virus-host interaction studies.</title>
        <authorList>
            <person name="Guo L."/>
            <person name="Brugger K."/>
            <person name="Liu C."/>
            <person name="Shah S.A."/>
            <person name="Zheng H."/>
            <person name="Zhu Y."/>
            <person name="Wang S."/>
            <person name="Lillestol R.K."/>
            <person name="Chen L."/>
            <person name="Frank J."/>
            <person name="Prangishvili D."/>
            <person name="Paulin L."/>
            <person name="She Q."/>
            <person name="Huang L."/>
            <person name="Garrett R.A."/>
        </authorList>
    </citation>
    <scope>NUCLEOTIDE SEQUENCE [LARGE SCALE GENOMIC DNA]</scope>
    <source>
        <strain evidence="1 2">REY15A</strain>
    </source>
</reference>
<proteinExistence type="predicted"/>
<keyword evidence="2" id="KW-1185">Reference proteome</keyword>
<organism evidence="1 2">
    <name type="scientific">Saccharolobus islandicus (strain REY15A)</name>
    <name type="common">Sulfolobus islandicus</name>
    <dbReference type="NCBI Taxonomy" id="930945"/>
    <lineage>
        <taxon>Archaea</taxon>
        <taxon>Thermoproteota</taxon>
        <taxon>Thermoprotei</taxon>
        <taxon>Sulfolobales</taxon>
        <taxon>Sulfolobaceae</taxon>
        <taxon>Saccharolobus</taxon>
    </lineage>
</organism>
<dbReference type="STRING" id="930945.SiRe_2109"/>
<dbReference type="EMBL" id="CP002425">
    <property type="protein sequence ID" value="ADX86165.1"/>
    <property type="molecule type" value="Genomic_DNA"/>
</dbReference>
<accession>F0NCL8</accession>
<gene>
    <name evidence="1" type="ordered locus">SiRe_2109</name>
</gene>
<sequence>MILGANPPLLTPQFYYLNPGTYSISDKNGSVIFFQGYGLTATFQNWTIVGNGNLNSPSKLSTTFTVTGPLVLTAIYI</sequence>
<dbReference type="KEGG" id="sir:SiRe_2109"/>
<dbReference type="HOGENOM" id="CLU_2629895_0_0_2"/>
<evidence type="ECO:0000313" key="2">
    <source>
        <dbReference type="Proteomes" id="UP000002664"/>
    </source>
</evidence>
<name>F0NCL8_SACI5</name>